<evidence type="ECO:0000313" key="2">
    <source>
        <dbReference type="Proteomes" id="UP000619265"/>
    </source>
</evidence>
<dbReference type="EMBL" id="LIHL02000011">
    <property type="protein sequence ID" value="KAF5454071.1"/>
    <property type="molecule type" value="Genomic_DNA"/>
</dbReference>
<name>A0A833TRD7_JUGRE</name>
<protein>
    <submittedName>
        <fullName evidence="1">Uncharacterized protein</fullName>
    </submittedName>
</protein>
<sequence>MLVLMLLRGGKLFPELVRQIQCALHLPGRSGDAIAHVFRFLGFSENVQEFLDRDVDFADLFIPQAPIGLDLDDEGEAVLLCGGVVDSELDREVPFRACPTIFVGGCLVLRGFEVVVAVDLDDGVDVHLGEKIDILQVLRGLDYKIQSPTLHNWKKKMKRKFKDFYVWKFGLDL</sequence>
<evidence type="ECO:0000313" key="1">
    <source>
        <dbReference type="EMBL" id="KAF5454071.1"/>
    </source>
</evidence>
<proteinExistence type="predicted"/>
<comment type="caution">
    <text evidence="1">The sequence shown here is derived from an EMBL/GenBank/DDBJ whole genome shotgun (WGS) entry which is preliminary data.</text>
</comment>
<dbReference type="Proteomes" id="UP000619265">
    <property type="component" value="Unassembled WGS sequence"/>
</dbReference>
<accession>A0A833TRD7</accession>
<reference evidence="1" key="2">
    <citation type="submission" date="2020-03" db="EMBL/GenBank/DDBJ databases">
        <title>Walnut 2.0.</title>
        <authorList>
            <person name="Marrano A."/>
            <person name="Britton M."/>
            <person name="Zimin A.V."/>
            <person name="Zaini P.A."/>
            <person name="Workman R."/>
            <person name="Puiu D."/>
            <person name="Bianco L."/>
            <person name="Allen B.J."/>
            <person name="Troggio M."/>
            <person name="Leslie C.A."/>
            <person name="Timp W."/>
            <person name="Dendekar A."/>
            <person name="Salzberg S.L."/>
            <person name="Neale D.B."/>
        </authorList>
    </citation>
    <scope>NUCLEOTIDE SEQUENCE</scope>
    <source>
        <tissue evidence="1">Leaves</tissue>
    </source>
</reference>
<gene>
    <name evidence="1" type="ORF">F2P56_023763</name>
</gene>
<dbReference type="Gramene" id="Jr11_03080_p2">
    <property type="protein sequence ID" value="cds.Jr11_03080_p2"/>
    <property type="gene ID" value="Jr11_03080"/>
</dbReference>
<dbReference type="AlphaFoldDB" id="A0A833TRD7"/>
<reference evidence="1" key="1">
    <citation type="submission" date="2015-10" db="EMBL/GenBank/DDBJ databases">
        <authorList>
            <person name="Martinez-Garcia P.J."/>
            <person name="Crepeau M.W."/>
            <person name="Puiu D."/>
            <person name="Gonzalez-Ibeas D."/>
            <person name="Whalen J."/>
            <person name="Stevens K."/>
            <person name="Paul R."/>
            <person name="Butterfield T."/>
            <person name="Britton M."/>
            <person name="Reagan R."/>
            <person name="Chakraborty S."/>
            <person name="Walawage S.L."/>
            <person name="Vasquez-Gross H.A."/>
            <person name="Cardeno C."/>
            <person name="Famula R."/>
            <person name="Pratt K."/>
            <person name="Kuruganti S."/>
            <person name="Aradhya M.K."/>
            <person name="Leslie C.A."/>
            <person name="Dandekar A.M."/>
            <person name="Salzberg S.L."/>
            <person name="Wegrzyn J.L."/>
            <person name="Langley C.H."/>
            <person name="Neale D.B."/>
        </authorList>
    </citation>
    <scope>NUCLEOTIDE SEQUENCE</scope>
    <source>
        <tissue evidence="1">Leaves</tissue>
    </source>
</reference>
<organism evidence="1 2">
    <name type="scientific">Juglans regia</name>
    <name type="common">English walnut</name>
    <dbReference type="NCBI Taxonomy" id="51240"/>
    <lineage>
        <taxon>Eukaryota</taxon>
        <taxon>Viridiplantae</taxon>
        <taxon>Streptophyta</taxon>
        <taxon>Embryophyta</taxon>
        <taxon>Tracheophyta</taxon>
        <taxon>Spermatophyta</taxon>
        <taxon>Magnoliopsida</taxon>
        <taxon>eudicotyledons</taxon>
        <taxon>Gunneridae</taxon>
        <taxon>Pentapetalae</taxon>
        <taxon>rosids</taxon>
        <taxon>fabids</taxon>
        <taxon>Fagales</taxon>
        <taxon>Juglandaceae</taxon>
        <taxon>Juglans</taxon>
    </lineage>
</organism>